<evidence type="ECO:0000256" key="3">
    <source>
        <dbReference type="ARBA" id="ARBA00022475"/>
    </source>
</evidence>
<dbReference type="Proteomes" id="UP000470771">
    <property type="component" value="Unassembled WGS sequence"/>
</dbReference>
<keyword evidence="6 7" id="KW-0472">Membrane</keyword>
<feature type="transmembrane region" description="Helical" evidence="7">
    <location>
        <begin position="80"/>
        <end position="103"/>
    </location>
</feature>
<feature type="transmembrane region" description="Helical" evidence="7">
    <location>
        <begin position="115"/>
        <end position="136"/>
    </location>
</feature>
<feature type="transmembrane region" description="Helical" evidence="7">
    <location>
        <begin position="145"/>
        <end position="165"/>
    </location>
</feature>
<dbReference type="Pfam" id="PF13440">
    <property type="entry name" value="Polysacc_synt_3"/>
    <property type="match status" value="1"/>
</dbReference>
<feature type="transmembrane region" description="Helical" evidence="7">
    <location>
        <begin position="319"/>
        <end position="338"/>
    </location>
</feature>
<dbReference type="RefSeq" id="WP_160633597.1">
    <property type="nucleotide sequence ID" value="NZ_WWNE01000008.1"/>
</dbReference>
<gene>
    <name evidence="8" type="ORF">GQN54_11010</name>
</gene>
<dbReference type="InterPro" id="IPR050833">
    <property type="entry name" value="Poly_Biosynth_Transport"/>
</dbReference>
<dbReference type="GO" id="GO:0005886">
    <property type="term" value="C:plasma membrane"/>
    <property type="evidence" value="ECO:0007669"/>
    <property type="project" value="UniProtKB-SubCell"/>
</dbReference>
<dbReference type="EMBL" id="WWNE01000008">
    <property type="protein sequence ID" value="NBG66644.1"/>
    <property type="molecule type" value="Genomic_DNA"/>
</dbReference>
<sequence>MSSLKRRSAIAVAWDLGGVLLNHGTSFIISIFLARLLSPKEFGLVGMAMVFITISQVFVDVGFSSALIQNKRNSNLGYNSVFYFNIVAGLLLTILFFFLAPFIGLFYENNTVSNLVRWLSLSILISSFNQVQSAILSRKLDFKALALRHVIASVVGGIVGVLAAFNGAGVYALVLKSLLASFLSSVLLWKASKWRPSLQFSLDELKKMMGFSSYVFFDRIVTTILGSLDVLTVAKVFSASTLGFYSRAVTLKDQVTTYSTVSIQKVFFPVLSSLQENEAEYQRIYFRIISVVAFVSYGLTGVLYILGEPIIIGLFGEKWGASVAIFQVLILSACNTPLNAMMINAFMSKGLTKENFKIGLFRKAVQLIPILIAYYYGLYAFTVSVVIVSYLITFTNILFLSHYLQLSISKHLLKVFEGMFPLLLFIAIIKFIGLDGLCIKLIFALLFGIFYCAYSYVLKSEGFVFVQQNILNGVSKWILKRK</sequence>
<organism evidence="8 9">
    <name type="scientific">Acidiluteibacter ferrifornacis</name>
    <dbReference type="NCBI Taxonomy" id="2692424"/>
    <lineage>
        <taxon>Bacteria</taxon>
        <taxon>Pseudomonadati</taxon>
        <taxon>Bacteroidota</taxon>
        <taxon>Flavobacteriia</taxon>
        <taxon>Flavobacteriales</taxon>
        <taxon>Cryomorphaceae</taxon>
        <taxon>Acidiluteibacter</taxon>
    </lineage>
</organism>
<evidence type="ECO:0000256" key="2">
    <source>
        <dbReference type="ARBA" id="ARBA00007430"/>
    </source>
</evidence>
<dbReference type="PANTHER" id="PTHR30250:SF10">
    <property type="entry name" value="LIPOPOLYSACCHARIDE BIOSYNTHESIS PROTEIN WZXC"/>
    <property type="match status" value="1"/>
</dbReference>
<dbReference type="CDD" id="cd13127">
    <property type="entry name" value="MATE_tuaB_like"/>
    <property type="match status" value="1"/>
</dbReference>
<feature type="transmembrane region" description="Helical" evidence="7">
    <location>
        <begin position="42"/>
        <end position="68"/>
    </location>
</feature>
<comment type="caution">
    <text evidence="8">The sequence shown here is derived from an EMBL/GenBank/DDBJ whole genome shotgun (WGS) entry which is preliminary data.</text>
</comment>
<reference evidence="8 9" key="1">
    <citation type="submission" date="2019-12" db="EMBL/GenBank/DDBJ databases">
        <authorList>
            <person name="Zhao J."/>
        </authorList>
    </citation>
    <scope>NUCLEOTIDE SEQUENCE [LARGE SCALE GENOMIC DNA]</scope>
    <source>
        <strain evidence="8 9">S-15</strain>
    </source>
</reference>
<keyword evidence="9" id="KW-1185">Reference proteome</keyword>
<comment type="similarity">
    <text evidence="2">Belongs to the polysaccharide synthase family.</text>
</comment>
<feature type="transmembrane region" description="Helical" evidence="7">
    <location>
        <begin position="415"/>
        <end position="433"/>
    </location>
</feature>
<evidence type="ECO:0000256" key="7">
    <source>
        <dbReference type="SAM" id="Phobius"/>
    </source>
</evidence>
<keyword evidence="5 7" id="KW-1133">Transmembrane helix</keyword>
<feature type="transmembrane region" description="Helical" evidence="7">
    <location>
        <begin position="439"/>
        <end position="458"/>
    </location>
</feature>
<evidence type="ECO:0000256" key="1">
    <source>
        <dbReference type="ARBA" id="ARBA00004651"/>
    </source>
</evidence>
<evidence type="ECO:0000256" key="6">
    <source>
        <dbReference type="ARBA" id="ARBA00023136"/>
    </source>
</evidence>
<dbReference type="AlphaFoldDB" id="A0A6N9NL80"/>
<evidence type="ECO:0000256" key="5">
    <source>
        <dbReference type="ARBA" id="ARBA00022989"/>
    </source>
</evidence>
<evidence type="ECO:0000256" key="4">
    <source>
        <dbReference type="ARBA" id="ARBA00022692"/>
    </source>
</evidence>
<dbReference type="PANTHER" id="PTHR30250">
    <property type="entry name" value="PST FAMILY PREDICTED COLANIC ACID TRANSPORTER"/>
    <property type="match status" value="1"/>
</dbReference>
<keyword evidence="3" id="KW-1003">Cell membrane</keyword>
<accession>A0A6N9NL80</accession>
<evidence type="ECO:0000313" key="9">
    <source>
        <dbReference type="Proteomes" id="UP000470771"/>
    </source>
</evidence>
<feature type="transmembrane region" description="Helical" evidence="7">
    <location>
        <begin position="284"/>
        <end position="307"/>
    </location>
</feature>
<feature type="transmembrane region" description="Helical" evidence="7">
    <location>
        <begin position="12"/>
        <end position="36"/>
    </location>
</feature>
<proteinExistence type="inferred from homology"/>
<keyword evidence="4 7" id="KW-0812">Transmembrane</keyword>
<comment type="subcellular location">
    <subcellularLocation>
        <location evidence="1">Cell membrane</location>
        <topology evidence="1">Multi-pass membrane protein</topology>
    </subcellularLocation>
</comment>
<name>A0A6N9NL80_9FLAO</name>
<evidence type="ECO:0000313" key="8">
    <source>
        <dbReference type="EMBL" id="NBG66644.1"/>
    </source>
</evidence>
<protein>
    <submittedName>
        <fullName evidence="8">Oligosaccharide flippase family protein</fullName>
    </submittedName>
</protein>